<feature type="compositionally biased region" description="Pro residues" evidence="1">
    <location>
        <begin position="122"/>
        <end position="133"/>
    </location>
</feature>
<feature type="region of interest" description="Disordered" evidence="1">
    <location>
        <begin position="400"/>
        <end position="465"/>
    </location>
</feature>
<evidence type="ECO:0000259" key="2">
    <source>
        <dbReference type="Pfam" id="PF04909"/>
    </source>
</evidence>
<reference evidence="3 4" key="1">
    <citation type="submission" date="2022-04" db="EMBL/GenBank/DDBJ databases">
        <title>Genome diversity in the genus Frankia.</title>
        <authorList>
            <person name="Carlos-Shanley C."/>
            <person name="Hahn D."/>
        </authorList>
    </citation>
    <scope>NUCLEOTIDE SEQUENCE [LARGE SCALE GENOMIC DNA]</scope>
    <source>
        <strain evidence="3 4">Ag45/Mut15</strain>
    </source>
</reference>
<organism evidence="3 4">
    <name type="scientific">Frankia umida</name>
    <dbReference type="NCBI Taxonomy" id="573489"/>
    <lineage>
        <taxon>Bacteria</taxon>
        <taxon>Bacillati</taxon>
        <taxon>Actinomycetota</taxon>
        <taxon>Actinomycetes</taxon>
        <taxon>Frankiales</taxon>
        <taxon>Frankiaceae</taxon>
        <taxon>Frankia</taxon>
    </lineage>
</organism>
<feature type="compositionally biased region" description="Pro residues" evidence="1">
    <location>
        <begin position="456"/>
        <end position="465"/>
    </location>
</feature>
<dbReference type="Gene3D" id="3.20.20.140">
    <property type="entry name" value="Metal-dependent hydrolases"/>
    <property type="match status" value="1"/>
</dbReference>
<feature type="domain" description="Amidohydrolase-related" evidence="2">
    <location>
        <begin position="250"/>
        <end position="404"/>
    </location>
</feature>
<gene>
    <name evidence="3" type="ORF">MXD59_07440</name>
</gene>
<proteinExistence type="predicted"/>
<feature type="region of interest" description="Disordered" evidence="1">
    <location>
        <begin position="120"/>
        <end position="142"/>
    </location>
</feature>
<dbReference type="PANTHER" id="PTHR43383">
    <property type="entry name" value="NODULIN 6"/>
    <property type="match status" value="1"/>
</dbReference>
<comment type="caution">
    <text evidence="3">The sequence shown here is derived from an EMBL/GenBank/DDBJ whole genome shotgun (WGS) entry which is preliminary data.</text>
</comment>
<evidence type="ECO:0000313" key="4">
    <source>
        <dbReference type="Proteomes" id="UP001201873"/>
    </source>
</evidence>
<dbReference type="InterPro" id="IPR006680">
    <property type="entry name" value="Amidohydro-rel"/>
</dbReference>
<evidence type="ECO:0000256" key="1">
    <source>
        <dbReference type="SAM" id="MobiDB-lite"/>
    </source>
</evidence>
<keyword evidence="4" id="KW-1185">Reference proteome</keyword>
<dbReference type="PANTHER" id="PTHR43383:SF2">
    <property type="entry name" value="AMIDOHYDROLASE 2 FAMILY PROTEIN"/>
    <property type="match status" value="1"/>
</dbReference>
<dbReference type="InterPro" id="IPR032466">
    <property type="entry name" value="Metal_Hydrolase"/>
</dbReference>
<evidence type="ECO:0000313" key="3">
    <source>
        <dbReference type="EMBL" id="MCK9875604.1"/>
    </source>
</evidence>
<dbReference type="SUPFAM" id="SSF51556">
    <property type="entry name" value="Metallo-dependent hydrolases"/>
    <property type="match status" value="1"/>
</dbReference>
<protein>
    <submittedName>
        <fullName evidence="3">Amidohydrolase family protein</fullName>
    </submittedName>
</protein>
<dbReference type="Proteomes" id="UP001201873">
    <property type="component" value="Unassembled WGS sequence"/>
</dbReference>
<sequence>MALRVDGELIDHHCHGLVQRDLDRPEFESMLTEADTPGPPGTTLFDSQLGFALRRWCAPQLDLPPHAEPDTYLERRAELGHEEVHRRLLTAAGITTFCVDTGFQPEPLTSSAQLAAYATPPAATPPTATPPTATPTGAATSATSPLPACGLDVMRLERIAELAAVDVLTGQIGVGHLADTVRARLADRSSTTVAVKSVAAYRAGLELPAVRPTEREIAAATRTWINEIRGGAPIRLHDPVLHAFLIWCGVDAGLPVQIHVGYGDNDLDLTRGNPLLLTGLLRAIAPSEVSVLLLHCYPYHREAAYLAQVFPNVHLDLGLAIHNTGRGSAALLAQALELAPFAKLLFSTDAYALAELFLLGATLFRRGLASFLDAGVADDAWTPDDATRITQLISAGNARRVYRLPAPPQPAGFPTRPSPARAARSQTARSETGRSQTGRSQTGRSQTAEESARTASPPPHIAARI</sequence>
<accession>A0ABT0JWA9</accession>
<name>A0ABT0JWA9_9ACTN</name>
<dbReference type="RefSeq" id="WP_248824027.1">
    <property type="nucleotide sequence ID" value="NZ_JALKFT010000005.1"/>
</dbReference>
<dbReference type="EMBL" id="JALKFT010000005">
    <property type="protein sequence ID" value="MCK9875604.1"/>
    <property type="molecule type" value="Genomic_DNA"/>
</dbReference>
<feature type="compositionally biased region" description="Polar residues" evidence="1">
    <location>
        <begin position="424"/>
        <end position="449"/>
    </location>
</feature>
<dbReference type="Pfam" id="PF04909">
    <property type="entry name" value="Amidohydro_2"/>
    <property type="match status" value="1"/>
</dbReference>